<feature type="region of interest" description="Disordered" evidence="1">
    <location>
        <begin position="1"/>
        <end position="34"/>
    </location>
</feature>
<reference evidence="2 3" key="1">
    <citation type="submission" date="2014-12" db="EMBL/GenBank/DDBJ databases">
        <authorList>
            <person name="Neuveglise Cecile"/>
        </authorList>
    </citation>
    <scope>NUCLEOTIDE SEQUENCE [LARGE SCALE GENOMIC DNA]</scope>
    <source>
        <strain evidence="2 3">CBS 12615</strain>
    </source>
</reference>
<feature type="compositionally biased region" description="Polar residues" evidence="1">
    <location>
        <begin position="157"/>
        <end position="186"/>
    </location>
</feature>
<name>A0A0C7N395_9SACH</name>
<dbReference type="GO" id="GO:0019901">
    <property type="term" value="F:protein kinase binding"/>
    <property type="evidence" value="ECO:0007669"/>
    <property type="project" value="InterPro"/>
</dbReference>
<dbReference type="InterPro" id="IPR036915">
    <property type="entry name" value="Cyclin-like_sf"/>
</dbReference>
<dbReference type="Proteomes" id="UP000054304">
    <property type="component" value="Unassembled WGS sequence"/>
</dbReference>
<dbReference type="GO" id="GO:0000307">
    <property type="term" value="C:cyclin-dependent protein kinase holoenzyme complex"/>
    <property type="evidence" value="ECO:0007669"/>
    <property type="project" value="TreeGrafter"/>
</dbReference>
<protein>
    <submittedName>
        <fullName evidence="2">LALA0S05e06480g1_1</fullName>
    </submittedName>
</protein>
<dbReference type="SUPFAM" id="SSF47954">
    <property type="entry name" value="Cyclin-like"/>
    <property type="match status" value="1"/>
</dbReference>
<accession>A0A0C7N395</accession>
<organism evidence="2 3">
    <name type="scientific">Lachancea lanzarotensis</name>
    <dbReference type="NCBI Taxonomy" id="1245769"/>
    <lineage>
        <taxon>Eukaryota</taxon>
        <taxon>Fungi</taxon>
        <taxon>Dikarya</taxon>
        <taxon>Ascomycota</taxon>
        <taxon>Saccharomycotina</taxon>
        <taxon>Saccharomycetes</taxon>
        <taxon>Saccharomycetales</taxon>
        <taxon>Saccharomycetaceae</taxon>
        <taxon>Lachancea</taxon>
    </lineage>
</organism>
<dbReference type="CDD" id="cd20558">
    <property type="entry name" value="CYCLIN_ScPCL7-like"/>
    <property type="match status" value="1"/>
</dbReference>
<dbReference type="InterPro" id="IPR013922">
    <property type="entry name" value="Cyclin_PHO80-like"/>
</dbReference>
<proteinExistence type="predicted"/>
<dbReference type="EMBL" id="LN736364">
    <property type="protein sequence ID" value="CEP62475.1"/>
    <property type="molecule type" value="Genomic_DNA"/>
</dbReference>
<feature type="region of interest" description="Disordered" evidence="1">
    <location>
        <begin position="226"/>
        <end position="308"/>
    </location>
</feature>
<dbReference type="GO" id="GO:0005634">
    <property type="term" value="C:nucleus"/>
    <property type="evidence" value="ECO:0007669"/>
    <property type="project" value="TreeGrafter"/>
</dbReference>
<gene>
    <name evidence="2" type="ORF">LALA0_S05e06480g</name>
</gene>
<feature type="region of interest" description="Disordered" evidence="1">
    <location>
        <begin position="152"/>
        <end position="202"/>
    </location>
</feature>
<dbReference type="PANTHER" id="PTHR15615:SF123">
    <property type="entry name" value="PHO85 CYCLIN-10-RELATED"/>
    <property type="match status" value="1"/>
</dbReference>
<dbReference type="GO" id="GO:0016538">
    <property type="term" value="F:cyclin-dependent protein serine/threonine kinase regulator activity"/>
    <property type="evidence" value="ECO:0007669"/>
    <property type="project" value="TreeGrafter"/>
</dbReference>
<feature type="compositionally biased region" description="Polar residues" evidence="1">
    <location>
        <begin position="270"/>
        <end position="279"/>
    </location>
</feature>
<feature type="compositionally biased region" description="Polar residues" evidence="1">
    <location>
        <begin position="226"/>
        <end position="261"/>
    </location>
</feature>
<evidence type="ECO:0000256" key="1">
    <source>
        <dbReference type="SAM" id="MobiDB-lite"/>
    </source>
</evidence>
<dbReference type="RefSeq" id="XP_022628701.1">
    <property type="nucleotide sequence ID" value="XM_022772370.1"/>
</dbReference>
<dbReference type="HOGENOM" id="CLU_043984_0_0_1"/>
<keyword evidence="3" id="KW-1185">Reference proteome</keyword>
<dbReference type="STRING" id="1245769.A0A0C7N395"/>
<feature type="compositionally biased region" description="Basic and acidic residues" evidence="1">
    <location>
        <begin position="12"/>
        <end position="23"/>
    </location>
</feature>
<evidence type="ECO:0000313" key="2">
    <source>
        <dbReference type="EMBL" id="CEP62475.1"/>
    </source>
</evidence>
<dbReference type="OrthoDB" id="5304883at2759"/>
<dbReference type="GeneID" id="34685945"/>
<dbReference type="PANTHER" id="PTHR15615">
    <property type="match status" value="1"/>
</dbReference>
<evidence type="ECO:0000313" key="3">
    <source>
        <dbReference type="Proteomes" id="UP000054304"/>
    </source>
</evidence>
<dbReference type="Gene3D" id="1.10.472.10">
    <property type="entry name" value="Cyclin-like"/>
    <property type="match status" value="1"/>
</dbReference>
<sequence>MTETPTNIAEKSLGKTDPTEERNFMSVGPDGSDSIDLEYDLEDETFELPLKARFRSEQSGNFPDLAPVGSLDKKVRFQSQTVSPWDPLTGESIGVLNTHDFESPTMSRTLSGASGRKPHIEDVLQHAQMLNGYLDQTFGKIQSFQSEFYDQDHESSLPMSNNFASNVATAPTTPSGSVSNFQLSESETSEASDVPDESHSDFDGVSAAVLQSNNEKEDHKIKQILSKHQTATYPRSENPSNVSLVRSESNTRMGSVRQDSPGTPLGSPANGAQTIQNSPVIRDQNFLRPKELVPRPSESDAEPDVEAPDMSSDVALALYTETIERLLELSKDIDIIPEQILPPFATFHMKSAPTLGYEDYLQRFHGKFSFSSIVYLTAAYLLQTLVLRKDTDDGKLAFKFKVESRQVHRLIIATLRLATKLLEDCVHSHLYFSRICGISKKLLTRLEVALLECLNFQALKITNKTLLKTVQIHQELCAIRE</sequence>
<dbReference type="AlphaFoldDB" id="A0A0C7N395"/>
<dbReference type="Pfam" id="PF08613">
    <property type="entry name" value="Cyclin"/>
    <property type="match status" value="1"/>
</dbReference>